<evidence type="ECO:0000313" key="1">
    <source>
        <dbReference type="EMBL" id="MCM6774451.1"/>
    </source>
</evidence>
<dbReference type="Proteomes" id="UP001139157">
    <property type="component" value="Unassembled WGS sequence"/>
</dbReference>
<reference evidence="1" key="1">
    <citation type="submission" date="2022-06" db="EMBL/GenBank/DDBJ databases">
        <title>Novel species in genus nocardia.</title>
        <authorList>
            <person name="Li F."/>
        </authorList>
    </citation>
    <scope>NUCLEOTIDE SEQUENCE</scope>
    <source>
        <strain evidence="1">CDC141</strain>
    </source>
</reference>
<dbReference type="RefSeq" id="WP_251912030.1">
    <property type="nucleotide sequence ID" value="NZ_JAMRXG010000005.1"/>
</dbReference>
<dbReference type="AlphaFoldDB" id="A0A9X2E9S7"/>
<protein>
    <submittedName>
        <fullName evidence="1">Uncharacterized protein</fullName>
    </submittedName>
</protein>
<gene>
    <name evidence="1" type="ORF">NDR86_13300</name>
</gene>
<accession>A0A9X2E9S7</accession>
<evidence type="ECO:0000313" key="2">
    <source>
        <dbReference type="Proteomes" id="UP001139157"/>
    </source>
</evidence>
<name>A0A9X2E9S7_9NOCA</name>
<organism evidence="1 2">
    <name type="scientific">Nocardia pulmonis</name>
    <dbReference type="NCBI Taxonomy" id="2951408"/>
    <lineage>
        <taxon>Bacteria</taxon>
        <taxon>Bacillati</taxon>
        <taxon>Actinomycetota</taxon>
        <taxon>Actinomycetes</taxon>
        <taxon>Mycobacteriales</taxon>
        <taxon>Nocardiaceae</taxon>
        <taxon>Nocardia</taxon>
    </lineage>
</organism>
<comment type="caution">
    <text evidence="1">The sequence shown here is derived from an EMBL/GenBank/DDBJ whole genome shotgun (WGS) entry which is preliminary data.</text>
</comment>
<sequence length="153" mass="16468">MSAIVIPDDHPRVHELAAYRQRYLTAFGCATFLSPATGALTLISDQYAAVLTSKRRGVQIVDALHPKVVPVVATRPQVWMFLTARPLATDDIAAMISSLYGCGGTVLLLPGDEIPLPTPGSDRRNWITEPGEFPPFAEVVAATIRVASEEAGR</sequence>
<proteinExistence type="predicted"/>
<dbReference type="EMBL" id="JAMRXG010000005">
    <property type="protein sequence ID" value="MCM6774451.1"/>
    <property type="molecule type" value="Genomic_DNA"/>
</dbReference>
<keyword evidence="2" id="KW-1185">Reference proteome</keyword>